<dbReference type="SMART" id="SM00857">
    <property type="entry name" value="Resolvase"/>
    <property type="match status" value="1"/>
</dbReference>
<dbReference type="InterPro" id="IPR006120">
    <property type="entry name" value="Resolvase_HTH_dom"/>
</dbReference>
<dbReference type="InterPro" id="IPR006119">
    <property type="entry name" value="Resolv_N"/>
</dbReference>
<dbReference type="PROSITE" id="PS51736">
    <property type="entry name" value="RECOMBINASES_3"/>
    <property type="match status" value="1"/>
</dbReference>
<dbReference type="PANTHER" id="PTHR30461">
    <property type="entry name" value="DNA-INVERTASE FROM LAMBDOID PROPHAGE"/>
    <property type="match status" value="1"/>
</dbReference>
<evidence type="ECO:0000259" key="6">
    <source>
        <dbReference type="PROSITE" id="PS51736"/>
    </source>
</evidence>
<accession>A0ABX6V7S1</accession>
<protein>
    <submittedName>
        <fullName evidence="7">Recombinase family protein</fullName>
    </submittedName>
</protein>
<dbReference type="SUPFAM" id="SSF53041">
    <property type="entry name" value="Resolvase-like"/>
    <property type="match status" value="1"/>
</dbReference>
<keyword evidence="8" id="KW-1185">Reference proteome</keyword>
<dbReference type="PROSITE" id="PS00397">
    <property type="entry name" value="RECOMBINASES_1"/>
    <property type="match status" value="1"/>
</dbReference>
<dbReference type="PANTHER" id="PTHR30461:SF26">
    <property type="entry name" value="RESOLVASE HOMOLOG YNEB"/>
    <property type="match status" value="1"/>
</dbReference>
<evidence type="ECO:0000256" key="4">
    <source>
        <dbReference type="ARBA" id="ARBA00023172"/>
    </source>
</evidence>
<dbReference type="InterPro" id="IPR050639">
    <property type="entry name" value="SSR_resolvase"/>
</dbReference>
<feature type="domain" description="Resolvase/invertase-type recombinase catalytic" evidence="6">
    <location>
        <begin position="2"/>
        <end position="136"/>
    </location>
</feature>
<comment type="similarity">
    <text evidence="1">Belongs to the site-specific recombinase resolvase family.</text>
</comment>
<dbReference type="InterPro" id="IPR036162">
    <property type="entry name" value="Resolvase-like_N_sf"/>
</dbReference>
<evidence type="ECO:0000256" key="3">
    <source>
        <dbReference type="ARBA" id="ARBA00023125"/>
    </source>
</evidence>
<keyword evidence="4" id="KW-0233">DNA recombination</keyword>
<keyword evidence="2" id="KW-0229">DNA integration</keyword>
<dbReference type="InterPro" id="IPR006118">
    <property type="entry name" value="Recombinase_CS"/>
</dbReference>
<evidence type="ECO:0000313" key="7">
    <source>
        <dbReference type="EMBL" id="QPG58444.1"/>
    </source>
</evidence>
<gene>
    <name evidence="7" type="ORF">FM038_014070</name>
</gene>
<keyword evidence="3" id="KW-0238">DNA-binding</keyword>
<dbReference type="Pfam" id="PF02796">
    <property type="entry name" value="HTH_7"/>
    <property type="match status" value="1"/>
</dbReference>
<dbReference type="CDD" id="cd03768">
    <property type="entry name" value="SR_ResInv"/>
    <property type="match status" value="1"/>
</dbReference>
<dbReference type="RefSeq" id="WP_195873048.1">
    <property type="nucleotide sequence ID" value="NZ_CP045503.2"/>
</dbReference>
<organism evidence="7 8">
    <name type="scientific">Shewanella eurypsychrophilus</name>
    <dbReference type="NCBI Taxonomy" id="2593656"/>
    <lineage>
        <taxon>Bacteria</taxon>
        <taxon>Pseudomonadati</taxon>
        <taxon>Pseudomonadota</taxon>
        <taxon>Gammaproteobacteria</taxon>
        <taxon>Alteromonadales</taxon>
        <taxon>Shewanellaceae</taxon>
        <taxon>Shewanella</taxon>
    </lineage>
</organism>
<dbReference type="PROSITE" id="PS00398">
    <property type="entry name" value="RECOMBINASES_2"/>
    <property type="match status" value="1"/>
</dbReference>
<sequence>MAKVGYVRVSSVQQNTDRQLDNVELDKVFTDKCSGGSTNRPALEQLIEYVRSGDTVVVHSIDRLARSIDDLRGMVKSWNNAGITVQFIKEGLVFNAEDTSPIAELMLNMLGSIAQFEKALINERQAEGIAKAKSKGIYTGRKANTAKHSDIKELLVQGMSIRKIAAELDCGVSTVQRVKKEMI</sequence>
<proteinExistence type="inferred from homology"/>
<feature type="active site" description="O-(5'-phospho-DNA)-serine intermediate" evidence="5">
    <location>
        <position position="10"/>
    </location>
</feature>
<name>A0ABX6V7S1_9GAMM</name>
<dbReference type="Gene3D" id="3.40.50.1390">
    <property type="entry name" value="Resolvase, N-terminal catalytic domain"/>
    <property type="match status" value="1"/>
</dbReference>
<evidence type="ECO:0000256" key="1">
    <source>
        <dbReference type="ARBA" id="ARBA00009913"/>
    </source>
</evidence>
<evidence type="ECO:0000256" key="2">
    <source>
        <dbReference type="ARBA" id="ARBA00022908"/>
    </source>
</evidence>
<evidence type="ECO:0000313" key="8">
    <source>
        <dbReference type="Proteomes" id="UP000316416"/>
    </source>
</evidence>
<dbReference type="Gene3D" id="1.10.10.60">
    <property type="entry name" value="Homeodomain-like"/>
    <property type="match status" value="1"/>
</dbReference>
<evidence type="ECO:0000256" key="5">
    <source>
        <dbReference type="PROSITE-ProRule" id="PRU10137"/>
    </source>
</evidence>
<reference evidence="7" key="1">
    <citation type="submission" date="2021-07" db="EMBL/GenBank/DDBJ databases">
        <title>Shewanella sp. YLB-07 whole genome sequence.</title>
        <authorList>
            <person name="Yu L."/>
        </authorList>
    </citation>
    <scope>NUCLEOTIDE SEQUENCE</scope>
    <source>
        <strain evidence="7">YLB-08</strain>
    </source>
</reference>
<dbReference type="Proteomes" id="UP000316416">
    <property type="component" value="Chromosome"/>
</dbReference>
<dbReference type="EMBL" id="CP045503">
    <property type="protein sequence ID" value="QPG58444.1"/>
    <property type="molecule type" value="Genomic_DNA"/>
</dbReference>
<dbReference type="Pfam" id="PF00239">
    <property type="entry name" value="Resolvase"/>
    <property type="match status" value="1"/>
</dbReference>